<comment type="caution">
    <text evidence="3">The sequence shown here is derived from an EMBL/GenBank/DDBJ whole genome shotgun (WGS) entry which is preliminary data.</text>
</comment>
<dbReference type="PROSITE" id="PS50222">
    <property type="entry name" value="EF_HAND_2"/>
    <property type="match status" value="2"/>
</dbReference>
<name>W7TNR3_9STRA</name>
<dbReference type="SUPFAM" id="SSF47473">
    <property type="entry name" value="EF-hand"/>
    <property type="match status" value="1"/>
</dbReference>
<dbReference type="CDD" id="cd00051">
    <property type="entry name" value="EFh"/>
    <property type="match status" value="1"/>
</dbReference>
<evidence type="ECO:0000256" key="1">
    <source>
        <dbReference type="ARBA" id="ARBA00022837"/>
    </source>
</evidence>
<feature type="domain" description="EF-hand" evidence="2">
    <location>
        <begin position="43"/>
        <end position="68"/>
    </location>
</feature>
<evidence type="ECO:0000313" key="4">
    <source>
        <dbReference type="Proteomes" id="UP000019335"/>
    </source>
</evidence>
<dbReference type="Gene3D" id="1.10.238.10">
    <property type="entry name" value="EF-hand"/>
    <property type="match status" value="1"/>
</dbReference>
<dbReference type="EMBL" id="AZIL01002289">
    <property type="protein sequence ID" value="EWM22021.1"/>
    <property type="molecule type" value="Genomic_DNA"/>
</dbReference>
<dbReference type="Pfam" id="PF13499">
    <property type="entry name" value="EF-hand_7"/>
    <property type="match status" value="1"/>
</dbReference>
<dbReference type="InterPro" id="IPR018247">
    <property type="entry name" value="EF_Hand_1_Ca_BS"/>
</dbReference>
<evidence type="ECO:0000259" key="2">
    <source>
        <dbReference type="PROSITE" id="PS50222"/>
    </source>
</evidence>
<dbReference type="PROSITE" id="PS00018">
    <property type="entry name" value="EF_HAND_1"/>
    <property type="match status" value="2"/>
</dbReference>
<keyword evidence="4" id="KW-1185">Reference proteome</keyword>
<protein>
    <recommendedName>
        <fullName evidence="2">EF-hand domain-containing protein</fullName>
    </recommendedName>
</protein>
<reference evidence="3 4" key="1">
    <citation type="journal article" date="2014" name="Mol. Plant">
        <title>Chromosome Scale Genome Assembly and Transcriptome Profiling of Nannochloropsis gaditana in Nitrogen Depletion.</title>
        <authorList>
            <person name="Corteggiani Carpinelli E."/>
            <person name="Telatin A."/>
            <person name="Vitulo N."/>
            <person name="Forcato C."/>
            <person name="D'Angelo M."/>
            <person name="Schiavon R."/>
            <person name="Vezzi A."/>
            <person name="Giacometti G.M."/>
            <person name="Morosinotto T."/>
            <person name="Valle G."/>
        </authorList>
    </citation>
    <scope>NUCLEOTIDE SEQUENCE [LARGE SCALE GENOMIC DNA]</scope>
    <source>
        <strain evidence="3 4">B-31</strain>
    </source>
</reference>
<dbReference type="OrthoDB" id="26525at2759"/>
<feature type="domain" description="EF-hand" evidence="2">
    <location>
        <begin position="75"/>
        <end position="110"/>
    </location>
</feature>
<organism evidence="3 4">
    <name type="scientific">Nannochloropsis gaditana</name>
    <dbReference type="NCBI Taxonomy" id="72520"/>
    <lineage>
        <taxon>Eukaryota</taxon>
        <taxon>Sar</taxon>
        <taxon>Stramenopiles</taxon>
        <taxon>Ochrophyta</taxon>
        <taxon>Eustigmatophyceae</taxon>
        <taxon>Eustigmatales</taxon>
        <taxon>Monodopsidaceae</taxon>
        <taxon>Nannochloropsis</taxon>
    </lineage>
</organism>
<dbReference type="GO" id="GO:0005509">
    <property type="term" value="F:calcium ion binding"/>
    <property type="evidence" value="ECO:0007669"/>
    <property type="project" value="InterPro"/>
</dbReference>
<accession>W7TNR3</accession>
<gene>
    <name evidence="3" type="ORF">Naga_100959g1</name>
</gene>
<dbReference type="AlphaFoldDB" id="W7TNR3"/>
<dbReference type="Proteomes" id="UP000019335">
    <property type="component" value="Unassembled WGS sequence"/>
</dbReference>
<dbReference type="InterPro" id="IPR011992">
    <property type="entry name" value="EF-hand-dom_pair"/>
</dbReference>
<sequence>RGSKRGQGAGTLEVCSAAASWQWAPGFTLLHPLSFPAPLPYRQVFDSDDNKFIDPAEFKKTLQSLGFTGEGRPALTDEEIEFLFSTTDKDSNQMIDFKEFVDRFWELDLYQKEDGNFVPYLPRKDEEPPTLEAGASPFAPYPRRDDDYLFFGKSTPLDNVRTMKVGPPSACDTSFLPGTPEGAI</sequence>
<feature type="non-terminal residue" evidence="3">
    <location>
        <position position="1"/>
    </location>
</feature>
<proteinExistence type="predicted"/>
<keyword evidence="1" id="KW-0106">Calcium</keyword>
<evidence type="ECO:0000313" key="3">
    <source>
        <dbReference type="EMBL" id="EWM22021.1"/>
    </source>
</evidence>
<dbReference type="InterPro" id="IPR002048">
    <property type="entry name" value="EF_hand_dom"/>
</dbReference>